<evidence type="ECO:0000313" key="2">
    <source>
        <dbReference type="Proteomes" id="UP000321570"/>
    </source>
</evidence>
<organism evidence="1 2">
    <name type="scientific">Hymenolepis diminuta</name>
    <name type="common">Rat tapeworm</name>
    <dbReference type="NCBI Taxonomy" id="6216"/>
    <lineage>
        <taxon>Eukaryota</taxon>
        <taxon>Metazoa</taxon>
        <taxon>Spiralia</taxon>
        <taxon>Lophotrochozoa</taxon>
        <taxon>Platyhelminthes</taxon>
        <taxon>Cestoda</taxon>
        <taxon>Eucestoda</taxon>
        <taxon>Cyclophyllidea</taxon>
        <taxon>Hymenolepididae</taxon>
        <taxon>Hymenolepis</taxon>
    </lineage>
</organism>
<keyword evidence="2" id="KW-1185">Reference proteome</keyword>
<accession>A0A564YV68</accession>
<name>A0A564YV68_HYMDI</name>
<dbReference type="EMBL" id="CABIJS010000410">
    <property type="protein sequence ID" value="VUZ50899.1"/>
    <property type="molecule type" value="Genomic_DNA"/>
</dbReference>
<gene>
    <name evidence="1" type="ORF">WMSIL1_LOCUS9756</name>
</gene>
<reference evidence="1 2" key="1">
    <citation type="submission" date="2019-07" db="EMBL/GenBank/DDBJ databases">
        <authorList>
            <person name="Jastrzebski P J."/>
            <person name="Paukszto L."/>
            <person name="Jastrzebski P J."/>
        </authorList>
    </citation>
    <scope>NUCLEOTIDE SEQUENCE [LARGE SCALE GENOMIC DNA]</scope>
    <source>
        <strain evidence="1 2">WMS-il1</strain>
    </source>
</reference>
<proteinExistence type="predicted"/>
<protein>
    <submittedName>
        <fullName evidence="1">Uncharacterized protein</fullName>
    </submittedName>
</protein>
<sequence length="85" mass="9758">MSKRVHRFTLFSNNCLASHKRHICVSSVWPRQSKQLQPTLVSEDSYTSCSSPLFLTTLLSLSLPHCYSFRTRSGFLEYIFGLLNS</sequence>
<dbReference type="Proteomes" id="UP000321570">
    <property type="component" value="Unassembled WGS sequence"/>
</dbReference>
<evidence type="ECO:0000313" key="1">
    <source>
        <dbReference type="EMBL" id="VUZ50899.1"/>
    </source>
</evidence>
<dbReference type="AlphaFoldDB" id="A0A564YV68"/>